<keyword evidence="12" id="KW-1185">Reference proteome</keyword>
<dbReference type="SUPFAM" id="SSF46626">
    <property type="entry name" value="Cytochrome c"/>
    <property type="match status" value="2"/>
</dbReference>
<keyword evidence="7 9" id="KW-0408">Iron</keyword>
<feature type="binding site" description="covalent" evidence="8">
    <location>
        <position position="79"/>
    </location>
    <ligand>
        <name>heme c</name>
        <dbReference type="ChEBI" id="CHEBI:61717"/>
        <label>1</label>
    </ligand>
</feature>
<dbReference type="EMBL" id="MORL01000005">
    <property type="protein sequence ID" value="OIN59075.1"/>
    <property type="molecule type" value="Genomic_DNA"/>
</dbReference>
<evidence type="ECO:0000259" key="10">
    <source>
        <dbReference type="PROSITE" id="PS51007"/>
    </source>
</evidence>
<dbReference type="PROSITE" id="PS51007">
    <property type="entry name" value="CYTC"/>
    <property type="match status" value="1"/>
</dbReference>
<proteinExistence type="predicted"/>
<dbReference type="InterPro" id="IPR026259">
    <property type="entry name" value="MauG/Cytc_peroxidase"/>
</dbReference>
<comment type="PTM">
    <text evidence="8">Binds 2 heme groups per subunit.</text>
</comment>
<dbReference type="GO" id="GO:0009055">
    <property type="term" value="F:electron transfer activity"/>
    <property type="evidence" value="ECO:0007669"/>
    <property type="project" value="InterPro"/>
</dbReference>
<evidence type="ECO:0000256" key="7">
    <source>
        <dbReference type="ARBA" id="ARBA00023004"/>
    </source>
</evidence>
<comment type="cofactor">
    <cofactor evidence="8">
        <name>heme</name>
        <dbReference type="ChEBI" id="CHEBI:30413"/>
    </cofactor>
    <text evidence="8">Binds 2 heme groups.</text>
</comment>
<keyword evidence="4" id="KW-0732">Signal</keyword>
<keyword evidence="5" id="KW-0574">Periplasm</keyword>
<comment type="caution">
    <text evidence="11">The sequence shown here is derived from an EMBL/GenBank/DDBJ whole genome shotgun (WGS) entry which is preliminary data.</text>
</comment>
<evidence type="ECO:0000256" key="6">
    <source>
        <dbReference type="ARBA" id="ARBA00023002"/>
    </source>
</evidence>
<evidence type="ECO:0000256" key="4">
    <source>
        <dbReference type="ARBA" id="ARBA00022729"/>
    </source>
</evidence>
<dbReference type="InterPro" id="IPR036909">
    <property type="entry name" value="Cyt_c-like_dom_sf"/>
</dbReference>
<dbReference type="Pfam" id="PF03150">
    <property type="entry name" value="CCP_MauG"/>
    <property type="match status" value="1"/>
</dbReference>
<evidence type="ECO:0000256" key="2">
    <source>
        <dbReference type="ARBA" id="ARBA00022617"/>
    </source>
</evidence>
<dbReference type="PANTHER" id="PTHR30600:SF10">
    <property type="entry name" value="BLL6722 PROTEIN"/>
    <property type="match status" value="1"/>
</dbReference>
<evidence type="ECO:0000313" key="12">
    <source>
        <dbReference type="Proteomes" id="UP000181790"/>
    </source>
</evidence>
<feature type="binding site" description="covalent" evidence="8">
    <location>
        <position position="227"/>
    </location>
    <ligand>
        <name>heme c</name>
        <dbReference type="ChEBI" id="CHEBI:61717"/>
        <label>2</label>
    </ligand>
</feature>
<dbReference type="Proteomes" id="UP000181790">
    <property type="component" value="Unassembled WGS sequence"/>
</dbReference>
<dbReference type="PIRSF" id="PIRSF000294">
    <property type="entry name" value="Cytochrome-c_peroxidase"/>
    <property type="match status" value="1"/>
</dbReference>
<sequence>MRLVRKVLRVVMVCTLPAGISSCSNQSEVALDTPAFTVPKNFPAPVYALDRNRITAAGVELGRMLFFDARLSRDKSISCAECHSQPYAFTHHGHDVSHGIDNRVGTRNSLPIQNLAWSNSFFWDGGVLDLDLVPVAPIENPLEMDETLYNVLEKLRKDSTYPKKFKAAFGTEEVTTARFLQALSQYMLTLVSANSRYDKYVRNEGVTLTADELAGKQLFVQKGCANCHAGELFTDNKFRNNGLSLAFGTDLGRGRITEAPQDNYTFKVPSLRNVGVSFPYMHDGRFRTLEAVLDHYAEGVTETPNLDPLLKQNGRLGIPMTAGEKAQIIAFLKTLTDEEFLKNPQFIQK</sequence>
<feature type="binding site" description="axial binding residue" evidence="9">
    <location>
        <position position="228"/>
    </location>
    <ligand>
        <name>heme c</name>
        <dbReference type="ChEBI" id="CHEBI:61717"/>
        <label>2</label>
    </ligand>
    <ligandPart>
        <name>Fe</name>
        <dbReference type="ChEBI" id="CHEBI:18248"/>
    </ligandPart>
</feature>
<dbReference type="GO" id="GO:0004130">
    <property type="term" value="F:cytochrome-c peroxidase activity"/>
    <property type="evidence" value="ECO:0007669"/>
    <property type="project" value="TreeGrafter"/>
</dbReference>
<dbReference type="PROSITE" id="PS51257">
    <property type="entry name" value="PROKAR_LIPOPROTEIN"/>
    <property type="match status" value="1"/>
</dbReference>
<keyword evidence="3 9" id="KW-0479">Metal-binding</keyword>
<organism evidence="11 12">
    <name type="scientific">Arsenicibacter rosenii</name>
    <dbReference type="NCBI Taxonomy" id="1750698"/>
    <lineage>
        <taxon>Bacteria</taxon>
        <taxon>Pseudomonadati</taxon>
        <taxon>Bacteroidota</taxon>
        <taxon>Cytophagia</taxon>
        <taxon>Cytophagales</taxon>
        <taxon>Spirosomataceae</taxon>
        <taxon>Arsenicibacter</taxon>
    </lineage>
</organism>
<comment type="subcellular location">
    <subcellularLocation>
        <location evidence="1">Periplasm</location>
    </subcellularLocation>
</comment>
<keyword evidence="6" id="KW-0560">Oxidoreductase</keyword>
<gene>
    <name evidence="11" type="ORF">BLX24_12775</name>
</gene>
<evidence type="ECO:0000313" key="11">
    <source>
        <dbReference type="EMBL" id="OIN59075.1"/>
    </source>
</evidence>
<keyword evidence="2 8" id="KW-0349">Heme</keyword>
<evidence type="ECO:0000256" key="8">
    <source>
        <dbReference type="PIRSR" id="PIRSR000294-1"/>
    </source>
</evidence>
<dbReference type="GO" id="GO:0046872">
    <property type="term" value="F:metal ion binding"/>
    <property type="evidence" value="ECO:0007669"/>
    <property type="project" value="UniProtKB-KW"/>
</dbReference>
<dbReference type="InterPro" id="IPR051395">
    <property type="entry name" value="Cytochrome_c_Peroxidase/MauG"/>
</dbReference>
<accession>A0A1S2VLH0</accession>
<feature type="binding site" description="axial binding residue" evidence="9">
    <location>
        <position position="83"/>
    </location>
    <ligand>
        <name>heme c</name>
        <dbReference type="ChEBI" id="CHEBI:61717"/>
        <label>1</label>
    </ligand>
    <ligandPart>
        <name>Fe</name>
        <dbReference type="ChEBI" id="CHEBI:18248"/>
    </ligandPart>
</feature>
<feature type="binding site" description="covalent" evidence="8">
    <location>
        <position position="82"/>
    </location>
    <ligand>
        <name>heme c</name>
        <dbReference type="ChEBI" id="CHEBI:61717"/>
        <label>1</label>
    </ligand>
</feature>
<dbReference type="GO" id="GO:0042597">
    <property type="term" value="C:periplasmic space"/>
    <property type="evidence" value="ECO:0007669"/>
    <property type="project" value="UniProtKB-SubCell"/>
</dbReference>
<dbReference type="PANTHER" id="PTHR30600">
    <property type="entry name" value="CYTOCHROME C PEROXIDASE-RELATED"/>
    <property type="match status" value="1"/>
</dbReference>
<dbReference type="GO" id="GO:0020037">
    <property type="term" value="F:heme binding"/>
    <property type="evidence" value="ECO:0007669"/>
    <property type="project" value="InterPro"/>
</dbReference>
<keyword evidence="11" id="KW-0575">Peroxidase</keyword>
<feature type="binding site" description="covalent" evidence="8">
    <location>
        <position position="224"/>
    </location>
    <ligand>
        <name>heme c</name>
        <dbReference type="ChEBI" id="CHEBI:61717"/>
        <label>2</label>
    </ligand>
</feature>
<evidence type="ECO:0000256" key="3">
    <source>
        <dbReference type="ARBA" id="ARBA00022723"/>
    </source>
</evidence>
<reference evidence="11 12" key="1">
    <citation type="submission" date="2016-10" db="EMBL/GenBank/DDBJ databases">
        <title>Arsenicibacter rosenii gen. nov., sp. nov., an efficient arsenic-methylating bacterium isolated from an arsenic-contaminated paddy soil.</title>
        <authorList>
            <person name="Huang K."/>
        </authorList>
    </citation>
    <scope>NUCLEOTIDE SEQUENCE [LARGE SCALE GENOMIC DNA]</scope>
    <source>
        <strain evidence="11 12">SM-1</strain>
    </source>
</reference>
<name>A0A1S2VLH0_9BACT</name>
<protein>
    <submittedName>
        <fullName evidence="11">Cytochrome-c peroxidase</fullName>
    </submittedName>
</protein>
<evidence type="ECO:0000256" key="1">
    <source>
        <dbReference type="ARBA" id="ARBA00004418"/>
    </source>
</evidence>
<dbReference type="InterPro" id="IPR004852">
    <property type="entry name" value="Di-haem_cyt_c_peroxidsae"/>
</dbReference>
<dbReference type="InterPro" id="IPR009056">
    <property type="entry name" value="Cyt_c-like_dom"/>
</dbReference>
<feature type="domain" description="Cytochrome c" evidence="10">
    <location>
        <begin position="210"/>
        <end position="336"/>
    </location>
</feature>
<evidence type="ECO:0000256" key="5">
    <source>
        <dbReference type="ARBA" id="ARBA00022764"/>
    </source>
</evidence>
<dbReference type="AlphaFoldDB" id="A0A1S2VLH0"/>
<dbReference type="Gene3D" id="1.10.760.10">
    <property type="entry name" value="Cytochrome c-like domain"/>
    <property type="match status" value="2"/>
</dbReference>
<evidence type="ECO:0000256" key="9">
    <source>
        <dbReference type="PIRSR" id="PIRSR000294-2"/>
    </source>
</evidence>